<keyword evidence="3 6" id="KW-1133">Transmembrane helix</keyword>
<reference evidence="7 8" key="1">
    <citation type="journal article" date="2024" name="Science">
        <title>Giant polyketide synthase enzymes in the biosynthesis of giant marine polyether toxins.</title>
        <authorList>
            <person name="Fallon T.R."/>
            <person name="Shende V.V."/>
            <person name="Wierzbicki I.H."/>
            <person name="Pendleton A.L."/>
            <person name="Watervoot N.F."/>
            <person name="Auber R.P."/>
            <person name="Gonzalez D.J."/>
            <person name="Wisecaver J.H."/>
            <person name="Moore B.S."/>
        </authorList>
    </citation>
    <scope>NUCLEOTIDE SEQUENCE [LARGE SCALE GENOMIC DNA]</scope>
    <source>
        <strain evidence="7 8">12B1</strain>
    </source>
</reference>
<feature type="transmembrane region" description="Helical" evidence="6">
    <location>
        <begin position="235"/>
        <end position="257"/>
    </location>
</feature>
<dbReference type="AlphaFoldDB" id="A0AB34KCB1"/>
<evidence type="ECO:0000313" key="8">
    <source>
        <dbReference type="Proteomes" id="UP001515480"/>
    </source>
</evidence>
<evidence type="ECO:0008006" key="9">
    <source>
        <dbReference type="Google" id="ProtNLM"/>
    </source>
</evidence>
<keyword evidence="4 6" id="KW-0472">Membrane</keyword>
<feature type="transmembrane region" description="Helical" evidence="6">
    <location>
        <begin position="104"/>
        <end position="123"/>
    </location>
</feature>
<dbReference type="PANTHER" id="PTHR43701">
    <property type="entry name" value="MEMBRANE TRANSPORTER PROTEIN MJ0441-RELATED"/>
    <property type="match status" value="1"/>
</dbReference>
<proteinExistence type="predicted"/>
<dbReference type="EMBL" id="JBGBPQ010000001">
    <property type="protein sequence ID" value="KAL1530154.1"/>
    <property type="molecule type" value="Genomic_DNA"/>
</dbReference>
<sequence>MLQGWRRHGFAAAVGMCGGGCVGLVGWGGAQFIIPGMTHPLMGHSQLAATGISLCSLSLSTATSATKFLMDESADMGTAAAIAVPSVLSARLGTRLAARIPDTVLQLTFNGLSLLFIPLHLLVQRHAASKRGATHESIQATDSTQSARPRRAEESSAQPGKPFGLLATLRPQDLAFGCLSGAVSALMGVGGLPLTMSYLTLCADLPHHLMQGTAVLAVAPSIFTSALSRFHAVPVVTAAAVTAGAMTGAVIGASVALRIPEDTLRELFMASLVVLGGRSFIRAGHNIKSLWGNWTKG</sequence>
<evidence type="ECO:0000256" key="1">
    <source>
        <dbReference type="ARBA" id="ARBA00004141"/>
    </source>
</evidence>
<evidence type="ECO:0000256" key="6">
    <source>
        <dbReference type="SAM" id="Phobius"/>
    </source>
</evidence>
<dbReference type="Pfam" id="PF01925">
    <property type="entry name" value="TauE"/>
    <property type="match status" value="1"/>
</dbReference>
<evidence type="ECO:0000256" key="5">
    <source>
        <dbReference type="SAM" id="MobiDB-lite"/>
    </source>
</evidence>
<comment type="caution">
    <text evidence="7">The sequence shown here is derived from an EMBL/GenBank/DDBJ whole genome shotgun (WGS) entry which is preliminary data.</text>
</comment>
<feature type="compositionally biased region" description="Polar residues" evidence="5">
    <location>
        <begin position="136"/>
        <end position="147"/>
    </location>
</feature>
<protein>
    <recommendedName>
        <fullName evidence="9">Membrane transporter protein</fullName>
    </recommendedName>
</protein>
<evidence type="ECO:0000256" key="3">
    <source>
        <dbReference type="ARBA" id="ARBA00022989"/>
    </source>
</evidence>
<organism evidence="7 8">
    <name type="scientific">Prymnesium parvum</name>
    <name type="common">Toxic golden alga</name>
    <dbReference type="NCBI Taxonomy" id="97485"/>
    <lineage>
        <taxon>Eukaryota</taxon>
        <taxon>Haptista</taxon>
        <taxon>Haptophyta</taxon>
        <taxon>Prymnesiophyceae</taxon>
        <taxon>Prymnesiales</taxon>
        <taxon>Prymnesiaceae</taxon>
        <taxon>Prymnesium</taxon>
    </lineage>
</organism>
<evidence type="ECO:0000256" key="4">
    <source>
        <dbReference type="ARBA" id="ARBA00023136"/>
    </source>
</evidence>
<gene>
    <name evidence="7" type="ORF">AB1Y20_001070</name>
</gene>
<feature type="transmembrane region" description="Helical" evidence="6">
    <location>
        <begin position="12"/>
        <end position="34"/>
    </location>
</feature>
<keyword evidence="2 6" id="KW-0812">Transmembrane</keyword>
<feature type="transmembrane region" description="Helical" evidence="6">
    <location>
        <begin position="174"/>
        <end position="196"/>
    </location>
</feature>
<feature type="region of interest" description="Disordered" evidence="5">
    <location>
        <begin position="133"/>
        <end position="163"/>
    </location>
</feature>
<dbReference type="PANTHER" id="PTHR43701:SF2">
    <property type="entry name" value="MEMBRANE TRANSPORTER PROTEIN YJNA-RELATED"/>
    <property type="match status" value="1"/>
</dbReference>
<comment type="subcellular location">
    <subcellularLocation>
        <location evidence="1">Membrane</location>
        <topology evidence="1">Multi-pass membrane protein</topology>
    </subcellularLocation>
</comment>
<dbReference type="InterPro" id="IPR002781">
    <property type="entry name" value="TM_pro_TauE-like"/>
</dbReference>
<dbReference type="GO" id="GO:0016020">
    <property type="term" value="C:membrane"/>
    <property type="evidence" value="ECO:0007669"/>
    <property type="project" value="UniProtKB-SubCell"/>
</dbReference>
<evidence type="ECO:0000256" key="2">
    <source>
        <dbReference type="ARBA" id="ARBA00022692"/>
    </source>
</evidence>
<evidence type="ECO:0000313" key="7">
    <source>
        <dbReference type="EMBL" id="KAL1530154.1"/>
    </source>
</evidence>
<keyword evidence="8" id="KW-1185">Reference proteome</keyword>
<dbReference type="InterPro" id="IPR051598">
    <property type="entry name" value="TSUP/Inactive_protease-like"/>
</dbReference>
<dbReference type="Proteomes" id="UP001515480">
    <property type="component" value="Unassembled WGS sequence"/>
</dbReference>
<name>A0AB34KCB1_PRYPA</name>
<accession>A0AB34KCB1</accession>